<evidence type="ECO:0000256" key="4">
    <source>
        <dbReference type="ARBA" id="ARBA00010441"/>
    </source>
</evidence>
<dbReference type="PIRSF" id="PIRSF000848">
    <property type="entry name" value="CDP_diag_ino_3_P"/>
    <property type="match status" value="1"/>
</dbReference>
<keyword evidence="12 16" id="KW-0443">Lipid metabolism</keyword>
<protein>
    <recommendedName>
        <fullName evidence="5 16">CDP-diacylglycerol--inositol 3-phosphatidyltransferase</fullName>
        <ecNumber evidence="5 16">2.7.8.11</ecNumber>
    </recommendedName>
</protein>
<evidence type="ECO:0000256" key="2">
    <source>
        <dbReference type="ARBA" id="ARBA00001946"/>
    </source>
</evidence>
<comment type="caution">
    <text evidence="19">The sequence shown here is derived from an EMBL/GenBank/DDBJ whole genome shotgun (WGS) entry which is preliminary data.</text>
</comment>
<keyword evidence="11 18" id="KW-1133">Transmembrane helix</keyword>
<comment type="cofactor">
    <cofactor evidence="2">
        <name>Mg(2+)</name>
        <dbReference type="ChEBI" id="CHEBI:18420"/>
    </cofactor>
</comment>
<dbReference type="InterPro" id="IPR000462">
    <property type="entry name" value="CDP-OH_P_trans"/>
</dbReference>
<feature type="transmembrane region" description="Helical" evidence="18">
    <location>
        <begin position="12"/>
        <end position="30"/>
    </location>
</feature>
<reference evidence="19 20" key="1">
    <citation type="submission" date="2014-04" db="EMBL/GenBank/DDBJ databases">
        <title>A new species of microsporidia sheds light on the evolution of extreme parasitism.</title>
        <authorList>
            <person name="Haag K.L."/>
            <person name="James T.Y."/>
            <person name="Larsson R."/>
            <person name="Schaer T.M."/>
            <person name="Refardt D."/>
            <person name="Pombert J.-F."/>
            <person name="Ebert D."/>
        </authorList>
    </citation>
    <scope>NUCLEOTIDE SEQUENCE [LARGE SCALE GENOMIC DNA]</scope>
    <source>
        <strain evidence="19 20">UGP3</strain>
        <tissue evidence="19">Spores</tissue>
    </source>
</reference>
<evidence type="ECO:0000256" key="1">
    <source>
        <dbReference type="ARBA" id="ARBA00001936"/>
    </source>
</evidence>
<keyword evidence="13 16" id="KW-0472">Membrane</keyword>
<evidence type="ECO:0000256" key="7">
    <source>
        <dbReference type="ARBA" id="ARBA00022679"/>
    </source>
</evidence>
<sequence length="183" mass="20561">MATGQHCGAMILYFISAILDAFDGMTARYFNQCSQFGAALDMVTDRSATMMLLCALCRLYPAMMMPIFQFILSLDLSSHYVHMLSSTKSGSASHKTVAENSPILLRVYYTKRWVLFIVCAMNELFLASLYVWAVYPHSWVPKVALALSSPVFLFKQIVHVIQLVEAFQVLLHFDVADATKANK</sequence>
<evidence type="ECO:0000256" key="15">
    <source>
        <dbReference type="ARBA" id="ARBA00023264"/>
    </source>
</evidence>
<keyword evidence="9" id="KW-0479">Metal-binding</keyword>
<dbReference type="EC" id="2.7.8.11" evidence="5 16"/>
<keyword evidence="14 16" id="KW-0594">Phospholipid biosynthesis</keyword>
<comment type="cofactor">
    <cofactor evidence="1">
        <name>Mn(2+)</name>
        <dbReference type="ChEBI" id="CHEBI:29035"/>
    </cofactor>
</comment>
<keyword evidence="8 18" id="KW-0812">Transmembrane</keyword>
<proteinExistence type="inferred from homology"/>
<dbReference type="GeneID" id="25260159"/>
<evidence type="ECO:0000256" key="11">
    <source>
        <dbReference type="ARBA" id="ARBA00022989"/>
    </source>
</evidence>
<keyword evidence="6 16" id="KW-0444">Lipid biosynthesis</keyword>
<evidence type="ECO:0000256" key="16">
    <source>
        <dbReference type="PIRNR" id="PIRNR000848"/>
    </source>
</evidence>
<evidence type="ECO:0000256" key="9">
    <source>
        <dbReference type="ARBA" id="ARBA00022723"/>
    </source>
</evidence>
<dbReference type="GO" id="GO:0006661">
    <property type="term" value="P:phosphatidylinositol biosynthetic process"/>
    <property type="evidence" value="ECO:0007669"/>
    <property type="project" value="TreeGrafter"/>
</dbReference>
<dbReference type="OrthoDB" id="10251079at2759"/>
<dbReference type="EMBL" id="JMKJ01000444">
    <property type="protein sequence ID" value="KGG50941.1"/>
    <property type="molecule type" value="Genomic_DNA"/>
</dbReference>
<evidence type="ECO:0000313" key="20">
    <source>
        <dbReference type="Proteomes" id="UP000029725"/>
    </source>
</evidence>
<evidence type="ECO:0000256" key="5">
    <source>
        <dbReference type="ARBA" id="ARBA00013212"/>
    </source>
</evidence>
<evidence type="ECO:0000313" key="19">
    <source>
        <dbReference type="EMBL" id="KGG50941.1"/>
    </source>
</evidence>
<organism evidence="19 20">
    <name type="scientific">Mitosporidium daphniae</name>
    <dbReference type="NCBI Taxonomy" id="1485682"/>
    <lineage>
        <taxon>Eukaryota</taxon>
        <taxon>Fungi</taxon>
        <taxon>Fungi incertae sedis</taxon>
        <taxon>Microsporidia</taxon>
        <taxon>Mitosporidium</taxon>
    </lineage>
</organism>
<name>A0A098VTB9_9MICR</name>
<evidence type="ECO:0000256" key="12">
    <source>
        <dbReference type="ARBA" id="ARBA00023098"/>
    </source>
</evidence>
<evidence type="ECO:0000256" key="3">
    <source>
        <dbReference type="ARBA" id="ARBA00004141"/>
    </source>
</evidence>
<dbReference type="PANTHER" id="PTHR15362:SF4">
    <property type="entry name" value="CDP-DIACYLGLYCEROL--INOSITOL 3-PHOSPHATIDYLTRANSFERASE"/>
    <property type="match status" value="1"/>
</dbReference>
<dbReference type="InterPro" id="IPR043130">
    <property type="entry name" value="CDP-OH_PTrfase_TM_dom"/>
</dbReference>
<dbReference type="GO" id="GO:0003881">
    <property type="term" value="F:CDP-diacylglycerol-inositol 3-phosphatidyltransferase activity"/>
    <property type="evidence" value="ECO:0007669"/>
    <property type="project" value="UniProtKB-UniRule"/>
</dbReference>
<dbReference type="GO" id="GO:0016020">
    <property type="term" value="C:membrane"/>
    <property type="evidence" value="ECO:0007669"/>
    <property type="project" value="UniProtKB-SubCell"/>
</dbReference>
<dbReference type="GO" id="GO:0005794">
    <property type="term" value="C:Golgi apparatus"/>
    <property type="evidence" value="ECO:0007669"/>
    <property type="project" value="TreeGrafter"/>
</dbReference>
<dbReference type="InterPro" id="IPR048254">
    <property type="entry name" value="CDP_ALCOHOL_P_TRANSF_CS"/>
</dbReference>
<accession>A0A098VTB9</accession>
<evidence type="ECO:0000256" key="18">
    <source>
        <dbReference type="SAM" id="Phobius"/>
    </source>
</evidence>
<dbReference type="GO" id="GO:0046872">
    <property type="term" value="F:metal ion binding"/>
    <property type="evidence" value="ECO:0007669"/>
    <property type="project" value="UniProtKB-KW"/>
</dbReference>
<keyword evidence="15 16" id="KW-1208">Phospholipid metabolism</keyword>
<feature type="transmembrane region" description="Helical" evidence="18">
    <location>
        <begin position="50"/>
        <end position="74"/>
    </location>
</feature>
<evidence type="ECO:0000256" key="6">
    <source>
        <dbReference type="ARBA" id="ARBA00022516"/>
    </source>
</evidence>
<keyword evidence="7 16" id="KW-0808">Transferase</keyword>
<comment type="catalytic activity">
    <reaction evidence="16">
        <text>a CDP-1,2-diacyl-sn-glycerol + myo-inositol = a 1,2-diacyl-sn-glycero-3-phospho-(1D-myo-inositol) + CMP + H(+)</text>
        <dbReference type="Rhea" id="RHEA:11580"/>
        <dbReference type="ChEBI" id="CHEBI:15378"/>
        <dbReference type="ChEBI" id="CHEBI:17268"/>
        <dbReference type="ChEBI" id="CHEBI:57880"/>
        <dbReference type="ChEBI" id="CHEBI:58332"/>
        <dbReference type="ChEBI" id="CHEBI:60377"/>
        <dbReference type="EC" id="2.7.8.11"/>
    </reaction>
</comment>
<evidence type="ECO:0000256" key="8">
    <source>
        <dbReference type="ARBA" id="ARBA00022692"/>
    </source>
</evidence>
<dbReference type="PANTHER" id="PTHR15362">
    <property type="entry name" value="PHOSPHATIDYLINOSITOL SYNTHASE"/>
    <property type="match status" value="1"/>
</dbReference>
<dbReference type="Gene3D" id="1.20.120.1760">
    <property type="match status" value="1"/>
</dbReference>
<evidence type="ECO:0000256" key="14">
    <source>
        <dbReference type="ARBA" id="ARBA00023209"/>
    </source>
</evidence>
<comment type="subcellular location">
    <subcellularLocation>
        <location evidence="3">Membrane</location>
        <topology evidence="3">Multi-pass membrane protein</topology>
    </subcellularLocation>
</comment>
<dbReference type="HOGENOM" id="CLU_067602_2_0_1"/>
<dbReference type="PROSITE" id="PS00379">
    <property type="entry name" value="CDP_ALCOHOL_P_TRANSF"/>
    <property type="match status" value="1"/>
</dbReference>
<dbReference type="RefSeq" id="XP_013237368.1">
    <property type="nucleotide sequence ID" value="XM_013381914.1"/>
</dbReference>
<feature type="transmembrane region" description="Helical" evidence="18">
    <location>
        <begin position="113"/>
        <end position="133"/>
    </location>
</feature>
<dbReference type="AlphaFoldDB" id="A0A098VTB9"/>
<dbReference type="Proteomes" id="UP000029725">
    <property type="component" value="Unassembled WGS sequence"/>
</dbReference>
<dbReference type="InterPro" id="IPR014387">
    <property type="entry name" value="CDP_diag_ino_3_P_euk"/>
</dbReference>
<dbReference type="Pfam" id="PF01066">
    <property type="entry name" value="CDP-OH_P_transf"/>
    <property type="match status" value="1"/>
</dbReference>
<keyword evidence="10" id="KW-0460">Magnesium</keyword>
<evidence type="ECO:0000256" key="17">
    <source>
        <dbReference type="RuleBase" id="RU003750"/>
    </source>
</evidence>
<evidence type="ECO:0000256" key="13">
    <source>
        <dbReference type="ARBA" id="ARBA00023136"/>
    </source>
</evidence>
<dbReference type="VEuPathDB" id="MicrosporidiaDB:DI09_4p240"/>
<evidence type="ECO:0000256" key="10">
    <source>
        <dbReference type="ARBA" id="ARBA00022842"/>
    </source>
</evidence>
<gene>
    <name evidence="19" type="ORF">DI09_4p240</name>
</gene>
<keyword evidence="20" id="KW-1185">Reference proteome</keyword>
<comment type="similarity">
    <text evidence="4 16 17">Belongs to the CDP-alcohol phosphatidyltransferase class-I family.</text>
</comment>